<feature type="region of interest" description="Disordered" evidence="1">
    <location>
        <begin position="1"/>
        <end position="62"/>
    </location>
</feature>
<feature type="compositionally biased region" description="Basic and acidic residues" evidence="1">
    <location>
        <begin position="1"/>
        <end position="13"/>
    </location>
</feature>
<evidence type="ECO:0000313" key="2">
    <source>
        <dbReference type="EMBL" id="QBZ55538.1"/>
    </source>
</evidence>
<feature type="region of interest" description="Disordered" evidence="1">
    <location>
        <begin position="212"/>
        <end position="280"/>
    </location>
</feature>
<accession>A0A4P7MZR5</accession>
<organism evidence="2 3">
    <name type="scientific">Pyricularia oryzae</name>
    <name type="common">Rice blast fungus</name>
    <name type="synonym">Magnaporthe oryzae</name>
    <dbReference type="NCBI Taxonomy" id="318829"/>
    <lineage>
        <taxon>Eukaryota</taxon>
        <taxon>Fungi</taxon>
        <taxon>Dikarya</taxon>
        <taxon>Ascomycota</taxon>
        <taxon>Pezizomycotina</taxon>
        <taxon>Sordariomycetes</taxon>
        <taxon>Sordariomycetidae</taxon>
        <taxon>Magnaporthales</taxon>
        <taxon>Pyriculariaceae</taxon>
        <taxon>Pyricularia</taxon>
    </lineage>
</organism>
<feature type="compositionally biased region" description="Polar residues" evidence="1">
    <location>
        <begin position="129"/>
        <end position="144"/>
    </location>
</feature>
<dbReference type="AlphaFoldDB" id="A0A4P7MZR5"/>
<sequence length="512" mass="55158">MDPSEHFHEDSHSLNHRSRASRGVSTTRSLLNTLQLSSSPRGAQPLDLSGTQSSSASSQRTTSLPYISPELAVRHIQGFLPTPASQTSHAPFPQLSEDILNAAWFNVQTSQPPDQGPPLLKVDPVDEVPQNSNSSTSLPTPQSANMRFVPSSDQASVLTSHHFLHGPSSWESTNSLYSAVASLNFDPMFDMGPRSSYSWSVLESGNNSGLLGHQLGHYGSEASLTPPSGTSSVTASPPRNMSAEQRELKRQQDQARRNSKNAARMRRAGSGSTYGQSPPVSLAELATPASLPVYTTGPTQISLLAEPPTSLTSAASYSLPTYSTSLPSDPQSQTVFSNPYQPQPYLQEYQPAYPTTTPPGLPSHYGLADSLLGDDFSQAATALTIPHSRVNLGTHDQQHRQQAPGLIYANAMSMMGPVPGSSPPHHSSAAHVQQQDAAHNVRVVGSRPKPQCWEHGCNGRQFSTFSNLLRHQREKSGQATKSVCPNCGAEFTRTTARNGHQQNDKCKARRST</sequence>
<feature type="region of interest" description="Disordered" evidence="1">
    <location>
        <begin position="108"/>
        <end position="144"/>
    </location>
</feature>
<feature type="compositionally biased region" description="Polar residues" evidence="1">
    <location>
        <begin position="222"/>
        <end position="243"/>
    </location>
</feature>
<protein>
    <recommendedName>
        <fullName evidence="4">C2H2-type domain-containing protein</fullName>
    </recommendedName>
</protein>
<gene>
    <name evidence="2" type="ORF">PoMZ_00437</name>
</gene>
<name>A0A4P7MZR5_PYROR</name>
<feature type="compositionally biased region" description="Basic and acidic residues" evidence="1">
    <location>
        <begin position="244"/>
        <end position="256"/>
    </location>
</feature>
<feature type="compositionally biased region" description="Polar residues" evidence="1">
    <location>
        <begin position="270"/>
        <end position="279"/>
    </location>
</feature>
<dbReference type="Proteomes" id="UP000294847">
    <property type="component" value="Chromosome 2"/>
</dbReference>
<evidence type="ECO:0008006" key="4">
    <source>
        <dbReference type="Google" id="ProtNLM"/>
    </source>
</evidence>
<reference evidence="2 3" key="1">
    <citation type="journal article" date="2019" name="Mol. Biol. Evol.">
        <title>Blast fungal genomes show frequent chromosomal changes, gene gains and losses, and effector gene turnover.</title>
        <authorList>
            <person name="Gomez Luciano L.B."/>
            <person name="Jason Tsai I."/>
            <person name="Chuma I."/>
            <person name="Tosa Y."/>
            <person name="Chen Y.H."/>
            <person name="Li J.Y."/>
            <person name="Li M.Y."/>
            <person name="Jade Lu M.Y."/>
            <person name="Nakayashiki H."/>
            <person name="Li W.H."/>
        </authorList>
    </citation>
    <scope>NUCLEOTIDE SEQUENCE [LARGE SCALE GENOMIC DNA]</scope>
    <source>
        <strain evidence="2">MZ5-1-6</strain>
    </source>
</reference>
<dbReference type="EMBL" id="CP034205">
    <property type="protein sequence ID" value="QBZ55538.1"/>
    <property type="molecule type" value="Genomic_DNA"/>
</dbReference>
<feature type="compositionally biased region" description="Polar residues" evidence="1">
    <location>
        <begin position="23"/>
        <end position="41"/>
    </location>
</feature>
<evidence type="ECO:0000313" key="3">
    <source>
        <dbReference type="Proteomes" id="UP000294847"/>
    </source>
</evidence>
<proteinExistence type="predicted"/>
<feature type="compositionally biased region" description="Low complexity" evidence="1">
    <location>
        <begin position="49"/>
        <end position="62"/>
    </location>
</feature>
<evidence type="ECO:0000256" key="1">
    <source>
        <dbReference type="SAM" id="MobiDB-lite"/>
    </source>
</evidence>
<feature type="compositionally biased region" description="Basic residues" evidence="1">
    <location>
        <begin position="257"/>
        <end position="267"/>
    </location>
</feature>